<organism evidence="3 4">
    <name type="scientific">Amphibalanus amphitrite</name>
    <name type="common">Striped barnacle</name>
    <name type="synonym">Balanus amphitrite</name>
    <dbReference type="NCBI Taxonomy" id="1232801"/>
    <lineage>
        <taxon>Eukaryota</taxon>
        <taxon>Metazoa</taxon>
        <taxon>Ecdysozoa</taxon>
        <taxon>Arthropoda</taxon>
        <taxon>Crustacea</taxon>
        <taxon>Multicrustacea</taxon>
        <taxon>Cirripedia</taxon>
        <taxon>Thoracica</taxon>
        <taxon>Thoracicalcarea</taxon>
        <taxon>Balanomorpha</taxon>
        <taxon>Balanoidea</taxon>
        <taxon>Balanidae</taxon>
        <taxon>Amphibalaninae</taxon>
        <taxon>Amphibalanus</taxon>
    </lineage>
</organism>
<proteinExistence type="predicted"/>
<dbReference type="PANTHER" id="PTHR11232:SF57">
    <property type="entry name" value="RE46159P"/>
    <property type="match status" value="1"/>
</dbReference>
<evidence type="ECO:0000313" key="3">
    <source>
        <dbReference type="EMBL" id="KAF0293710.1"/>
    </source>
</evidence>
<gene>
    <name evidence="3" type="primary">LDLRAP1</name>
    <name evidence="3" type="ORF">FJT64_008539</name>
</gene>
<name>A0A6A4VQM2_AMPAM</name>
<evidence type="ECO:0000256" key="1">
    <source>
        <dbReference type="SAM" id="MobiDB-lite"/>
    </source>
</evidence>
<sequence length="228" mass="25370">MRQNSQQPQFEPDLAGSEPPAAGSEGEPPGDKRPSSADSAEPAGGERTATATMDEPIQLPQSFVVKYLGKREAEKLWGIKYTRGPVDEMVATAKAMRPGQTLPLLQLNVSDQGVNITEMKQNLNKNFEAGNYPIDVISYGVQDIVFTRVFAMILVRENTPSPFECHAFVCDRRESARKLTFALATAFQEFSKRVKREEEPRKFAIDLRSPDEIEAELRGQHAQQDSEA</sequence>
<dbReference type="Gene3D" id="2.30.29.30">
    <property type="entry name" value="Pleckstrin-homology domain (PH domain)/Phosphotyrosine-binding domain (PTB)"/>
    <property type="match status" value="1"/>
</dbReference>
<dbReference type="InterPro" id="IPR011993">
    <property type="entry name" value="PH-like_dom_sf"/>
</dbReference>
<dbReference type="AlphaFoldDB" id="A0A6A4VQM2"/>
<evidence type="ECO:0000259" key="2">
    <source>
        <dbReference type="PROSITE" id="PS01179"/>
    </source>
</evidence>
<keyword evidence="4" id="KW-1185">Reference proteome</keyword>
<dbReference type="InterPro" id="IPR006020">
    <property type="entry name" value="PTB/PI_dom"/>
</dbReference>
<comment type="caution">
    <text evidence="3">The sequence shown here is derived from an EMBL/GenBank/DDBJ whole genome shotgun (WGS) entry which is preliminary data.</text>
</comment>
<dbReference type="InterPro" id="IPR051133">
    <property type="entry name" value="Adapter_Engulfment-Domain"/>
</dbReference>
<protein>
    <submittedName>
        <fullName evidence="3">Low density lipoprotein receptor adapter protein 1</fullName>
    </submittedName>
</protein>
<dbReference type="Pfam" id="PF00640">
    <property type="entry name" value="PID"/>
    <property type="match status" value="1"/>
</dbReference>
<reference evidence="3 4" key="1">
    <citation type="submission" date="2019-07" db="EMBL/GenBank/DDBJ databases">
        <title>Draft genome assembly of a fouling barnacle, Amphibalanus amphitrite (Darwin, 1854): The first reference genome for Thecostraca.</title>
        <authorList>
            <person name="Kim W."/>
        </authorList>
    </citation>
    <scope>NUCLEOTIDE SEQUENCE [LARGE SCALE GENOMIC DNA]</scope>
    <source>
        <strain evidence="3">SNU_AA5</strain>
        <tissue evidence="3">Soma without cirri and trophi</tissue>
    </source>
</reference>
<dbReference type="SMART" id="SM00462">
    <property type="entry name" value="PTB"/>
    <property type="match status" value="1"/>
</dbReference>
<feature type="compositionally biased region" description="Low complexity" evidence="1">
    <location>
        <begin position="15"/>
        <end position="27"/>
    </location>
</feature>
<dbReference type="PROSITE" id="PS01179">
    <property type="entry name" value="PID"/>
    <property type="match status" value="1"/>
</dbReference>
<dbReference type="Proteomes" id="UP000440578">
    <property type="component" value="Unassembled WGS sequence"/>
</dbReference>
<keyword evidence="3" id="KW-0449">Lipoprotein</keyword>
<keyword evidence="3" id="KW-0675">Receptor</keyword>
<evidence type="ECO:0000313" key="4">
    <source>
        <dbReference type="Proteomes" id="UP000440578"/>
    </source>
</evidence>
<accession>A0A6A4VQM2</accession>
<dbReference type="PANTHER" id="PTHR11232">
    <property type="entry name" value="PHOSPHOTYROSINE INTERACTION DOMAIN-CONTAINING FAMILY MEMBER"/>
    <property type="match status" value="1"/>
</dbReference>
<feature type="domain" description="PID" evidence="2">
    <location>
        <begin position="131"/>
        <end position="199"/>
    </location>
</feature>
<feature type="region of interest" description="Disordered" evidence="1">
    <location>
        <begin position="1"/>
        <end position="55"/>
    </location>
</feature>
<dbReference type="EMBL" id="VIIS01001728">
    <property type="protein sequence ID" value="KAF0293710.1"/>
    <property type="molecule type" value="Genomic_DNA"/>
</dbReference>
<dbReference type="OrthoDB" id="9994289at2759"/>
<dbReference type="SUPFAM" id="SSF50729">
    <property type="entry name" value="PH domain-like"/>
    <property type="match status" value="1"/>
</dbReference>